<evidence type="ECO:0000313" key="2">
    <source>
        <dbReference type="Proteomes" id="UP000012159"/>
    </source>
</evidence>
<proteinExistence type="predicted"/>
<gene>
    <name evidence="1" type="ORF">LEP1GSC133_3032</name>
</gene>
<comment type="caution">
    <text evidence="1">The sequence shown here is derived from an EMBL/GenBank/DDBJ whole genome shotgun (WGS) entry which is preliminary data.</text>
</comment>
<protein>
    <submittedName>
        <fullName evidence="1">Uncharacterized protein</fullName>
    </submittedName>
</protein>
<dbReference type="EMBL" id="AKWF02000023">
    <property type="protein sequence ID" value="EMO64569.1"/>
    <property type="molecule type" value="Genomic_DNA"/>
</dbReference>
<dbReference type="AlphaFoldDB" id="M6WHC4"/>
<organism evidence="1 2">
    <name type="scientific">Leptospira borgpetersenii serovar Pomona str. 200901868</name>
    <dbReference type="NCBI Taxonomy" id="1192866"/>
    <lineage>
        <taxon>Bacteria</taxon>
        <taxon>Pseudomonadati</taxon>
        <taxon>Spirochaetota</taxon>
        <taxon>Spirochaetia</taxon>
        <taxon>Leptospirales</taxon>
        <taxon>Leptospiraceae</taxon>
        <taxon>Leptospira</taxon>
    </lineage>
</organism>
<sequence length="43" mass="5004">MGTPLKELSQIIFPEIELMGFRAVFSLFNFYRSSYILSKNSDI</sequence>
<reference evidence="1 2" key="1">
    <citation type="submission" date="2013-01" db="EMBL/GenBank/DDBJ databases">
        <authorList>
            <person name="Harkins D.M."/>
            <person name="Durkin A.S."/>
            <person name="Brinkac L.M."/>
            <person name="Haft D.H."/>
            <person name="Selengut J.D."/>
            <person name="Sanka R."/>
            <person name="DePew J."/>
            <person name="Purushe J."/>
            <person name="Picardeau M."/>
            <person name="Werts C."/>
            <person name="Goarant C."/>
            <person name="Vinetz J.M."/>
            <person name="Sutton G.G."/>
            <person name="Nierman W.C."/>
            <person name="Fouts D.E."/>
        </authorList>
    </citation>
    <scope>NUCLEOTIDE SEQUENCE [LARGE SCALE GENOMIC DNA]</scope>
    <source>
        <strain evidence="1 2">200901868</strain>
    </source>
</reference>
<evidence type="ECO:0000313" key="1">
    <source>
        <dbReference type="EMBL" id="EMO64569.1"/>
    </source>
</evidence>
<accession>M6WHC4</accession>
<name>M6WHC4_LEPBO</name>
<dbReference type="Proteomes" id="UP000012159">
    <property type="component" value="Unassembled WGS sequence"/>
</dbReference>